<sequence length="306" mass="35104">MRDVLVQQKVAKAIKGMYPETMYDDQQAIADELAYISIILHLSDQVLRKMTTLNHVVNKLVQDTNTGKKVSGEYKAVILLNAIPEVYMDVKNAIKYGRDTLSQDVVVNSLRSKDMELKTEKADSSNSESLHVRGRSQNSSDLPKVLWGETVMTASYIGNRTPLSAIDGKTPKQQWPRKFPDYSHLRTFGCAAYSHQSIGKLEARAQKCVFLEYLDGVKEYRFWEGEIDHSTKFQVVFTTPTERINQIQVEPEYEVETEHNNQDKDDVGHQEDDDVAQNIHHPDLEDYQLARDRTRRDIRAPLRFGD</sequence>
<dbReference type="PANTHER" id="PTHR42648:SF28">
    <property type="entry name" value="TRANSPOSON-ENCODED PROTEIN WITH RIBONUCLEASE H-LIKE AND RETROVIRUS ZINC FINGER-LIKE DOMAINS"/>
    <property type="match status" value="1"/>
</dbReference>
<evidence type="ECO:0000256" key="1">
    <source>
        <dbReference type="SAM" id="MobiDB-lite"/>
    </source>
</evidence>
<feature type="compositionally biased region" description="Polar residues" evidence="1">
    <location>
        <begin position="124"/>
        <end position="139"/>
    </location>
</feature>
<evidence type="ECO:0000313" key="3">
    <source>
        <dbReference type="EMBL" id="KAL2505571.1"/>
    </source>
</evidence>
<evidence type="ECO:0000259" key="2">
    <source>
        <dbReference type="Pfam" id="PF25597"/>
    </source>
</evidence>
<keyword evidence="3" id="KW-0808">Transferase</keyword>
<dbReference type="Proteomes" id="UP001604336">
    <property type="component" value="Unassembled WGS sequence"/>
</dbReference>
<dbReference type="InterPro" id="IPR057670">
    <property type="entry name" value="SH3_retrovirus"/>
</dbReference>
<reference evidence="4" key="1">
    <citation type="submission" date="2024-07" db="EMBL/GenBank/DDBJ databases">
        <title>Two chromosome-level genome assemblies of Korean endemic species Abeliophyllum distichum and Forsythia ovata (Oleaceae).</title>
        <authorList>
            <person name="Jang H."/>
        </authorList>
    </citation>
    <scope>NUCLEOTIDE SEQUENCE [LARGE SCALE GENOMIC DNA]</scope>
</reference>
<organism evidence="3 4">
    <name type="scientific">Abeliophyllum distichum</name>
    <dbReference type="NCBI Taxonomy" id="126358"/>
    <lineage>
        <taxon>Eukaryota</taxon>
        <taxon>Viridiplantae</taxon>
        <taxon>Streptophyta</taxon>
        <taxon>Embryophyta</taxon>
        <taxon>Tracheophyta</taxon>
        <taxon>Spermatophyta</taxon>
        <taxon>Magnoliopsida</taxon>
        <taxon>eudicotyledons</taxon>
        <taxon>Gunneridae</taxon>
        <taxon>Pentapetalae</taxon>
        <taxon>asterids</taxon>
        <taxon>lamiids</taxon>
        <taxon>Lamiales</taxon>
        <taxon>Oleaceae</taxon>
        <taxon>Forsythieae</taxon>
        <taxon>Abeliophyllum</taxon>
    </lineage>
</organism>
<keyword evidence="3" id="KW-0695">RNA-directed DNA polymerase</keyword>
<feature type="compositionally biased region" description="Basic and acidic residues" evidence="1">
    <location>
        <begin position="256"/>
        <end position="270"/>
    </location>
</feature>
<comment type="caution">
    <text evidence="3">The sequence shown here is derived from an EMBL/GenBank/DDBJ whole genome shotgun (WGS) entry which is preliminary data.</text>
</comment>
<evidence type="ECO:0000313" key="4">
    <source>
        <dbReference type="Proteomes" id="UP001604336"/>
    </source>
</evidence>
<gene>
    <name evidence="3" type="ORF">Adt_21192</name>
</gene>
<accession>A0ABD1SYW2</accession>
<keyword evidence="4" id="KW-1185">Reference proteome</keyword>
<dbReference type="GO" id="GO:0003964">
    <property type="term" value="F:RNA-directed DNA polymerase activity"/>
    <property type="evidence" value="ECO:0007669"/>
    <property type="project" value="UniProtKB-KW"/>
</dbReference>
<proteinExistence type="predicted"/>
<feature type="region of interest" description="Disordered" evidence="1">
    <location>
        <begin position="253"/>
        <end position="287"/>
    </location>
</feature>
<feature type="domain" description="Retroviral polymerase SH3-like" evidence="2">
    <location>
        <begin position="190"/>
        <end position="224"/>
    </location>
</feature>
<keyword evidence="3" id="KW-0548">Nucleotidyltransferase</keyword>
<dbReference type="PANTHER" id="PTHR42648">
    <property type="entry name" value="TRANSPOSASE, PUTATIVE-RELATED"/>
    <property type="match status" value="1"/>
</dbReference>
<feature type="region of interest" description="Disordered" evidence="1">
    <location>
        <begin position="117"/>
        <end position="139"/>
    </location>
</feature>
<dbReference type="EMBL" id="JBFOLK010000006">
    <property type="protein sequence ID" value="KAL2505571.1"/>
    <property type="molecule type" value="Genomic_DNA"/>
</dbReference>
<protein>
    <submittedName>
        <fullName evidence="3">Reverse transcriptase Ty1/copia-type domain-containing protein</fullName>
    </submittedName>
</protein>
<dbReference type="AlphaFoldDB" id="A0ABD1SYW2"/>
<name>A0ABD1SYW2_9LAMI</name>
<dbReference type="InterPro" id="IPR039537">
    <property type="entry name" value="Retrotran_Ty1/copia-like"/>
</dbReference>
<dbReference type="Pfam" id="PF25597">
    <property type="entry name" value="SH3_retrovirus"/>
    <property type="match status" value="1"/>
</dbReference>